<reference evidence="13" key="1">
    <citation type="submission" date="2021-03" db="EMBL/GenBank/DDBJ databases">
        <title>Genomic Encyclopedia of Type Strains, Phase IV (KMG-IV): sequencing the most valuable type-strain genomes for metagenomic binning, comparative biology and taxonomic classification.</title>
        <authorList>
            <person name="Goeker M."/>
        </authorList>
    </citation>
    <scope>NUCLEOTIDE SEQUENCE</scope>
    <source>
        <strain evidence="13">DSM 15523</strain>
        <strain evidence="14 16">DSM 16476</strain>
    </source>
</reference>
<proteinExistence type="inferred from homology"/>
<dbReference type="GO" id="GO:0009279">
    <property type="term" value="C:cell outer membrane"/>
    <property type="evidence" value="ECO:0007669"/>
    <property type="project" value="UniProtKB-SubCell"/>
</dbReference>
<dbReference type="AlphaFoldDB" id="A0A9X0YIT8"/>
<sequence length="970" mass="106255">MKTIFNSVLLALFFVPTLVLAQTTVTGTVSENTSNLPIPGVNIIVKGTTSGTATDFDGNYALSVNEGDVLEFSYIGYKSQELTYAGQTTLNVKLLEDTAVLDEVVVIGYGSVKKEDLTGAVDMINSDDFNEGPVLSPQQLISGKVAGVSVTSGGGAPGEGQNIVIRGQGSLSLVGTPLYVIDGFPIDNGSVGGSRNPLNFINPSDIESMVVLKDASATAIYGSRAANGVILITTKKGKDSGFKFNLSSSATVSTPFNKVDVMSAEQFTTLIEQNGTDANIALLGSANTDWQDEIYSNAYGSDHAFSAIGNAFGTPIRASIGYSDQDGILKNDNLTRTTGALNIKPSLFDDHLKLDLNARGMYTENTFANTGAISSAIDFDPTQSVYDADSKYGGYFSWIDPNTGNKPSLAPTNPVALLDLVDDTSEVRRLVANAKVDYNLHFFEDLTATINIGIDKQNSHGRTVTSELIPTPDETWNGSRTSYTQEATNKLFDAYVTYAKTINEKNALTAVAGYSYQSFEYNNFSYDSEDEEDGVDYEFIDKSKNVLLSYFGRVNYTLNEKYLITASLRADASSKLNPDDRWGYFPSAALAWNIHKESFLEDTAVNELKLRLGYGEVGNVNGLDDYKFITSYTGSQSTANYQFGDSFYQTYRPSALNEDLRWEVAQTLNIGIDYALFSRRLSGSVNVYSKKTKDLISDSFVDPFTNFGNQIEANIGDMENKGIEFNLNVIPVRNDNFEWSLNYNIAFNDNEITNLPDQQYVGGISGGTGNTVQTHVEGEAPYSFLVYEQVYDSSGTPIEGAYVDRNGDNIINDDDRYINHDPYADVTMGLSTNLSYKKWDLAVVTRANIGNYVYNNVASRAGTLNRATENGILTNLHTDYYDTGFQSLTDNGLQSDHYVQDASFFKLDNITLGYTLTEAIKNTTFRFYGSVQNVLTVTDYDGLDPEVYGGIDNDFYPRPRTYVLGVNIDF</sequence>
<evidence type="ECO:0000313" key="16">
    <source>
        <dbReference type="Proteomes" id="UP001231587"/>
    </source>
</evidence>
<dbReference type="InterPro" id="IPR023997">
    <property type="entry name" value="TonB-dep_OMP_SusC/RagA_CS"/>
</dbReference>
<dbReference type="RefSeq" id="WP_057782788.1">
    <property type="nucleotide sequence ID" value="NZ_JAGGJQ010000002.1"/>
</dbReference>
<evidence type="ECO:0000313" key="14">
    <source>
        <dbReference type="EMBL" id="MDQ0334038.1"/>
    </source>
</evidence>
<dbReference type="OrthoDB" id="9768177at2"/>
<feature type="domain" description="TonB-dependent receptor-like beta-barrel" evidence="11">
    <location>
        <begin position="385"/>
        <end position="933"/>
    </location>
</feature>
<dbReference type="InterPro" id="IPR000531">
    <property type="entry name" value="Beta-barrel_TonB"/>
</dbReference>
<feature type="domain" description="TonB-dependent receptor plug" evidence="12">
    <location>
        <begin position="114"/>
        <end position="229"/>
    </location>
</feature>
<comment type="subcellular location">
    <subcellularLocation>
        <location evidence="1 8">Cell outer membrane</location>
        <topology evidence="1 8">Multi-pass membrane protein</topology>
    </subcellularLocation>
</comment>
<dbReference type="InterPro" id="IPR036942">
    <property type="entry name" value="Beta-barrel_TonB_sf"/>
</dbReference>
<dbReference type="Proteomes" id="UP001138672">
    <property type="component" value="Unassembled WGS sequence"/>
</dbReference>
<keyword evidence="16" id="KW-1185">Reference proteome</keyword>
<dbReference type="Gene3D" id="2.60.40.1120">
    <property type="entry name" value="Carboxypeptidase-like, regulatory domain"/>
    <property type="match status" value="1"/>
</dbReference>
<dbReference type="Proteomes" id="UP001231587">
    <property type="component" value="Unassembled WGS sequence"/>
</dbReference>
<keyword evidence="4 8" id="KW-0812">Transmembrane</keyword>
<dbReference type="NCBIfam" id="TIGR04057">
    <property type="entry name" value="SusC_RagA_signa"/>
    <property type="match status" value="1"/>
</dbReference>
<dbReference type="PROSITE" id="PS52016">
    <property type="entry name" value="TONB_DEPENDENT_REC_3"/>
    <property type="match status" value="1"/>
</dbReference>
<dbReference type="SUPFAM" id="SSF49464">
    <property type="entry name" value="Carboxypeptidase regulatory domain-like"/>
    <property type="match status" value="1"/>
</dbReference>
<dbReference type="InterPro" id="IPR012910">
    <property type="entry name" value="Plug_dom"/>
</dbReference>
<evidence type="ECO:0000256" key="7">
    <source>
        <dbReference type="ARBA" id="ARBA00023237"/>
    </source>
</evidence>
<evidence type="ECO:0000256" key="3">
    <source>
        <dbReference type="ARBA" id="ARBA00022452"/>
    </source>
</evidence>
<gene>
    <name evidence="13" type="ORF">J2Z56_001167</name>
    <name evidence="14" type="ORF">J2Z57_000460</name>
</gene>
<evidence type="ECO:0000256" key="9">
    <source>
        <dbReference type="RuleBase" id="RU003357"/>
    </source>
</evidence>
<keyword evidence="5 9" id="KW-0798">TonB box</keyword>
<evidence type="ECO:0000259" key="12">
    <source>
        <dbReference type="Pfam" id="PF07715"/>
    </source>
</evidence>
<dbReference type="SUPFAM" id="SSF56935">
    <property type="entry name" value="Porins"/>
    <property type="match status" value="1"/>
</dbReference>
<dbReference type="InterPro" id="IPR037066">
    <property type="entry name" value="Plug_dom_sf"/>
</dbReference>
<evidence type="ECO:0000313" key="15">
    <source>
        <dbReference type="Proteomes" id="UP001138672"/>
    </source>
</evidence>
<dbReference type="Pfam" id="PF00593">
    <property type="entry name" value="TonB_dep_Rec_b-barrel"/>
    <property type="match status" value="1"/>
</dbReference>
<evidence type="ECO:0000256" key="2">
    <source>
        <dbReference type="ARBA" id="ARBA00022448"/>
    </source>
</evidence>
<dbReference type="NCBIfam" id="TIGR04056">
    <property type="entry name" value="OMP_RagA_SusC"/>
    <property type="match status" value="1"/>
</dbReference>
<evidence type="ECO:0000256" key="10">
    <source>
        <dbReference type="SAM" id="SignalP"/>
    </source>
</evidence>
<keyword evidence="2 8" id="KW-0813">Transport</keyword>
<dbReference type="InterPro" id="IPR023996">
    <property type="entry name" value="TonB-dep_OMP_SusC/RagA"/>
</dbReference>
<keyword evidence="10" id="KW-0732">Signal</keyword>
<comment type="similarity">
    <text evidence="8 9">Belongs to the TonB-dependent receptor family.</text>
</comment>
<keyword evidence="13" id="KW-0675">Receptor</keyword>
<dbReference type="Gene3D" id="2.170.130.10">
    <property type="entry name" value="TonB-dependent receptor, plug domain"/>
    <property type="match status" value="1"/>
</dbReference>
<keyword evidence="6 8" id="KW-0472">Membrane</keyword>
<comment type="caution">
    <text evidence="13">The sequence shown here is derived from an EMBL/GenBank/DDBJ whole genome shotgun (WGS) entry which is preliminary data.</text>
</comment>
<keyword evidence="7 8" id="KW-0998">Cell outer membrane</keyword>
<feature type="signal peptide" evidence="10">
    <location>
        <begin position="1"/>
        <end position="21"/>
    </location>
</feature>
<evidence type="ECO:0000256" key="8">
    <source>
        <dbReference type="PROSITE-ProRule" id="PRU01360"/>
    </source>
</evidence>
<keyword evidence="3 8" id="KW-1134">Transmembrane beta strand</keyword>
<evidence type="ECO:0000259" key="11">
    <source>
        <dbReference type="Pfam" id="PF00593"/>
    </source>
</evidence>
<evidence type="ECO:0000313" key="13">
    <source>
        <dbReference type="EMBL" id="MBP1839261.1"/>
    </source>
</evidence>
<dbReference type="Gene3D" id="2.40.170.20">
    <property type="entry name" value="TonB-dependent receptor, beta-barrel domain"/>
    <property type="match status" value="1"/>
</dbReference>
<evidence type="ECO:0000256" key="6">
    <source>
        <dbReference type="ARBA" id="ARBA00023136"/>
    </source>
</evidence>
<protein>
    <submittedName>
        <fullName evidence="13">Iron complex outermembrane receptor protein</fullName>
    </submittedName>
</protein>
<dbReference type="FunFam" id="2.60.40.1120:FF:000003">
    <property type="entry name" value="Outer membrane protein Omp121"/>
    <property type="match status" value="1"/>
</dbReference>
<feature type="chain" id="PRO_5040855127" evidence="10">
    <location>
        <begin position="22"/>
        <end position="970"/>
    </location>
</feature>
<dbReference type="Pfam" id="PF13715">
    <property type="entry name" value="CarbopepD_reg_2"/>
    <property type="match status" value="1"/>
</dbReference>
<dbReference type="EMBL" id="JAGGJQ010000002">
    <property type="protein sequence ID" value="MBP1839261.1"/>
    <property type="molecule type" value="Genomic_DNA"/>
</dbReference>
<accession>A0A9X0YIT8</accession>
<dbReference type="InterPro" id="IPR008969">
    <property type="entry name" value="CarboxyPept-like_regulatory"/>
</dbReference>
<evidence type="ECO:0000256" key="5">
    <source>
        <dbReference type="ARBA" id="ARBA00023077"/>
    </source>
</evidence>
<dbReference type="Pfam" id="PF07715">
    <property type="entry name" value="Plug"/>
    <property type="match status" value="1"/>
</dbReference>
<evidence type="ECO:0000256" key="1">
    <source>
        <dbReference type="ARBA" id="ARBA00004571"/>
    </source>
</evidence>
<dbReference type="InterPro" id="IPR039426">
    <property type="entry name" value="TonB-dep_rcpt-like"/>
</dbReference>
<evidence type="ECO:0000256" key="4">
    <source>
        <dbReference type="ARBA" id="ARBA00022692"/>
    </source>
</evidence>
<dbReference type="EMBL" id="JAUSUU010000001">
    <property type="protein sequence ID" value="MDQ0334038.1"/>
    <property type="molecule type" value="Genomic_DNA"/>
</dbReference>
<organism evidence="13 15">
    <name type="scientific">Formosa algae</name>
    <dbReference type="NCBI Taxonomy" id="225843"/>
    <lineage>
        <taxon>Bacteria</taxon>
        <taxon>Pseudomonadati</taxon>
        <taxon>Bacteroidota</taxon>
        <taxon>Flavobacteriia</taxon>
        <taxon>Flavobacteriales</taxon>
        <taxon>Flavobacteriaceae</taxon>
        <taxon>Formosa</taxon>
    </lineage>
</organism>
<dbReference type="FunFam" id="2.170.130.10:FF:000008">
    <property type="entry name" value="SusC/RagA family TonB-linked outer membrane protein"/>
    <property type="match status" value="1"/>
</dbReference>
<name>A0A9X0YIT8_9FLAO</name>